<dbReference type="EMBL" id="LS992241">
    <property type="protein sequence ID" value="SYX84595.1"/>
    <property type="molecule type" value="Genomic_DNA"/>
</dbReference>
<dbReference type="Pfam" id="PF05105">
    <property type="entry name" value="Phage_holin_4_1"/>
    <property type="match status" value="1"/>
</dbReference>
<comment type="similarity">
    <text evidence="5">Belongs to the bacteriophage holin family. Cp-1 holin subfamily.</text>
</comment>
<keyword evidence="4 6" id="KW-0472">Membrane</keyword>
<proteinExistence type="inferred from homology"/>
<keyword evidence="3 6" id="KW-1133">Transmembrane helix</keyword>
<keyword evidence="2 6" id="KW-0812">Transmembrane</keyword>
<protein>
    <submittedName>
        <fullName evidence="7">Toxin secretion/phage lysis holin</fullName>
    </submittedName>
</protein>
<evidence type="ECO:0000256" key="1">
    <source>
        <dbReference type="ARBA" id="ARBA00004141"/>
    </source>
</evidence>
<evidence type="ECO:0000256" key="5">
    <source>
        <dbReference type="ARBA" id="ARBA00023600"/>
    </source>
</evidence>
<dbReference type="Proteomes" id="UP000304148">
    <property type="component" value="Chromosome"/>
</dbReference>
<feature type="transmembrane region" description="Helical" evidence="6">
    <location>
        <begin position="20"/>
        <end position="37"/>
    </location>
</feature>
<feature type="transmembrane region" description="Helical" evidence="6">
    <location>
        <begin position="43"/>
        <end position="59"/>
    </location>
</feature>
<organism evidence="7 8">
    <name type="scientific">Paenibacillus alvei</name>
    <name type="common">Bacillus alvei</name>
    <dbReference type="NCBI Taxonomy" id="44250"/>
    <lineage>
        <taxon>Bacteria</taxon>
        <taxon>Bacillati</taxon>
        <taxon>Bacillota</taxon>
        <taxon>Bacilli</taxon>
        <taxon>Bacillales</taxon>
        <taxon>Paenibacillaceae</taxon>
        <taxon>Paenibacillus</taxon>
    </lineage>
</organism>
<evidence type="ECO:0000256" key="6">
    <source>
        <dbReference type="SAM" id="Phobius"/>
    </source>
</evidence>
<reference evidence="8" key="1">
    <citation type="submission" date="2018-08" db="EMBL/GenBank/DDBJ databases">
        <authorList>
            <person name="Chevrot R."/>
        </authorList>
    </citation>
    <scope>NUCLEOTIDE SEQUENCE [LARGE SCALE GENOMIC DNA]</scope>
</reference>
<evidence type="ECO:0000256" key="4">
    <source>
        <dbReference type="ARBA" id="ARBA00023136"/>
    </source>
</evidence>
<comment type="subcellular location">
    <subcellularLocation>
        <location evidence="1">Membrane</location>
        <topology evidence="1">Multi-pass membrane protein</topology>
    </subcellularLocation>
</comment>
<dbReference type="AlphaFoldDB" id="A0A383RBV2"/>
<dbReference type="InterPro" id="IPR006480">
    <property type="entry name" value="Phage_holin_4_1"/>
</dbReference>
<accession>A0A383RBV2</accession>
<feature type="transmembrane region" description="Helical" evidence="6">
    <location>
        <begin position="79"/>
        <end position="96"/>
    </location>
</feature>
<dbReference type="GO" id="GO:0016020">
    <property type="term" value="C:membrane"/>
    <property type="evidence" value="ECO:0007669"/>
    <property type="project" value="UniProtKB-SubCell"/>
</dbReference>
<evidence type="ECO:0000256" key="2">
    <source>
        <dbReference type="ARBA" id="ARBA00022692"/>
    </source>
</evidence>
<name>A0A383RBV2_PAEAL</name>
<evidence type="ECO:0000313" key="8">
    <source>
        <dbReference type="Proteomes" id="UP000304148"/>
    </source>
</evidence>
<sequence length="167" mass="18225">MPSQLGANLGGIKRVDKWKAIFVSAGAIVVPAFEFMYGQGEAVVGIMTALLFFILMDWLSGIRAAKLDNTYGSRYGLDGVARTFFILLLPCGGHLLDVIFGLPGLIFGAISLGTLYHVLQSMIANSIRAGWGDWLPLPVLNWVIERVKSELDQKIQRSESRKGGTPE</sequence>
<evidence type="ECO:0000256" key="3">
    <source>
        <dbReference type="ARBA" id="ARBA00022989"/>
    </source>
</evidence>
<evidence type="ECO:0000313" key="7">
    <source>
        <dbReference type="EMBL" id="SYX84595.1"/>
    </source>
</evidence>
<gene>
    <name evidence="7" type="ORF">PBLR_13017</name>
</gene>